<keyword evidence="4" id="KW-1185">Reference proteome</keyword>
<comment type="caution">
    <text evidence="3">The sequence shown here is derived from an EMBL/GenBank/DDBJ whole genome shotgun (WGS) entry which is preliminary data.</text>
</comment>
<dbReference type="InterPro" id="IPR001846">
    <property type="entry name" value="VWF_type-D"/>
</dbReference>
<feature type="region of interest" description="Disordered" evidence="1">
    <location>
        <begin position="138"/>
        <end position="164"/>
    </location>
</feature>
<evidence type="ECO:0000256" key="1">
    <source>
        <dbReference type="SAM" id="MobiDB-lite"/>
    </source>
</evidence>
<dbReference type="AlphaFoldDB" id="A0A9D4E6C2"/>
<evidence type="ECO:0000313" key="3">
    <source>
        <dbReference type="EMBL" id="KAH3773948.1"/>
    </source>
</evidence>
<feature type="domain" description="VWFD" evidence="2">
    <location>
        <begin position="1"/>
        <end position="81"/>
    </location>
</feature>
<protein>
    <recommendedName>
        <fullName evidence="2">VWFD domain-containing protein</fullName>
    </recommendedName>
</protein>
<dbReference type="Proteomes" id="UP000828390">
    <property type="component" value="Unassembled WGS sequence"/>
</dbReference>
<reference evidence="3" key="1">
    <citation type="journal article" date="2019" name="bioRxiv">
        <title>The Genome of the Zebra Mussel, Dreissena polymorpha: A Resource for Invasive Species Research.</title>
        <authorList>
            <person name="McCartney M.A."/>
            <person name="Auch B."/>
            <person name="Kono T."/>
            <person name="Mallez S."/>
            <person name="Zhang Y."/>
            <person name="Obille A."/>
            <person name="Becker A."/>
            <person name="Abrahante J.E."/>
            <person name="Garbe J."/>
            <person name="Badalamenti J.P."/>
            <person name="Herman A."/>
            <person name="Mangelson H."/>
            <person name="Liachko I."/>
            <person name="Sullivan S."/>
            <person name="Sone E.D."/>
            <person name="Koren S."/>
            <person name="Silverstein K.A.T."/>
            <person name="Beckman K.B."/>
            <person name="Gohl D.M."/>
        </authorList>
    </citation>
    <scope>NUCLEOTIDE SEQUENCE</scope>
    <source>
        <strain evidence="3">Duluth1</strain>
        <tissue evidence="3">Whole animal</tissue>
    </source>
</reference>
<gene>
    <name evidence="3" type="ORF">DPMN_175319</name>
</gene>
<proteinExistence type="predicted"/>
<dbReference type="EMBL" id="JAIWYP010000009">
    <property type="protein sequence ID" value="KAH3773948.1"/>
    <property type="molecule type" value="Genomic_DNA"/>
</dbReference>
<evidence type="ECO:0000313" key="4">
    <source>
        <dbReference type="Proteomes" id="UP000828390"/>
    </source>
</evidence>
<organism evidence="3 4">
    <name type="scientific">Dreissena polymorpha</name>
    <name type="common">Zebra mussel</name>
    <name type="synonym">Mytilus polymorpha</name>
    <dbReference type="NCBI Taxonomy" id="45954"/>
    <lineage>
        <taxon>Eukaryota</taxon>
        <taxon>Metazoa</taxon>
        <taxon>Spiralia</taxon>
        <taxon>Lophotrochozoa</taxon>
        <taxon>Mollusca</taxon>
        <taxon>Bivalvia</taxon>
        <taxon>Autobranchia</taxon>
        <taxon>Heteroconchia</taxon>
        <taxon>Euheterodonta</taxon>
        <taxon>Imparidentia</taxon>
        <taxon>Neoheterodontei</taxon>
        <taxon>Myida</taxon>
        <taxon>Dreissenoidea</taxon>
        <taxon>Dreissenidae</taxon>
        <taxon>Dreissena</taxon>
    </lineage>
</organism>
<accession>A0A9D4E6C2</accession>
<evidence type="ECO:0000259" key="2">
    <source>
        <dbReference type="PROSITE" id="PS51233"/>
    </source>
</evidence>
<sequence>MVVADILQWPLNKGYMNVDVYMSAKDFGEGKGLCGTYNGDIADDLIYQNGLFQDLPQTVECLLRNHASFLDSWRVDDSDTMLSSLGLDTSAKWNGNKHTLCICGQFLNNTNVSGDPEQLPQCSAFDNIFCNHEEDKKHSSCVSNNGTNSRRKEIERMKSKKNKTQSQVFKMTNQSTVTQDVAFAKHLSMGISEPSKS</sequence>
<reference evidence="3" key="2">
    <citation type="submission" date="2020-11" db="EMBL/GenBank/DDBJ databases">
        <authorList>
            <person name="McCartney M.A."/>
            <person name="Auch B."/>
            <person name="Kono T."/>
            <person name="Mallez S."/>
            <person name="Becker A."/>
            <person name="Gohl D.M."/>
            <person name="Silverstein K.A.T."/>
            <person name="Koren S."/>
            <person name="Bechman K.B."/>
            <person name="Herman A."/>
            <person name="Abrahante J.E."/>
            <person name="Garbe J."/>
        </authorList>
    </citation>
    <scope>NUCLEOTIDE SEQUENCE</scope>
    <source>
        <strain evidence="3">Duluth1</strain>
        <tissue evidence="3">Whole animal</tissue>
    </source>
</reference>
<dbReference type="PROSITE" id="PS51233">
    <property type="entry name" value="VWFD"/>
    <property type="match status" value="1"/>
</dbReference>
<name>A0A9D4E6C2_DREPO</name>